<dbReference type="InterPro" id="IPR011701">
    <property type="entry name" value="MFS"/>
</dbReference>
<evidence type="ECO:0000256" key="4">
    <source>
        <dbReference type="ARBA" id="ARBA00022475"/>
    </source>
</evidence>
<feature type="transmembrane region" description="Helical" evidence="11">
    <location>
        <begin position="121"/>
        <end position="141"/>
    </location>
</feature>
<evidence type="ECO:0000256" key="7">
    <source>
        <dbReference type="ARBA" id="ARBA00022989"/>
    </source>
</evidence>
<gene>
    <name evidence="13" type="ORF">BJY26_001722</name>
</gene>
<comment type="subcellular location">
    <subcellularLocation>
        <location evidence="1">Cell membrane</location>
        <topology evidence="1">Multi-pass membrane protein</topology>
    </subcellularLocation>
</comment>
<feature type="transmembrane region" description="Helical" evidence="11">
    <location>
        <begin position="342"/>
        <end position="366"/>
    </location>
</feature>
<keyword evidence="3" id="KW-0813">Transport</keyword>
<dbReference type="PROSITE" id="PS00217">
    <property type="entry name" value="SUGAR_TRANSPORT_2"/>
    <property type="match status" value="1"/>
</dbReference>
<organism evidence="13 14">
    <name type="scientific">Spelaeicoccus albus</name>
    <dbReference type="NCBI Taxonomy" id="1280376"/>
    <lineage>
        <taxon>Bacteria</taxon>
        <taxon>Bacillati</taxon>
        <taxon>Actinomycetota</taxon>
        <taxon>Actinomycetes</taxon>
        <taxon>Micrococcales</taxon>
        <taxon>Brevibacteriaceae</taxon>
        <taxon>Spelaeicoccus</taxon>
    </lineage>
</organism>
<accession>A0A7Z0ADC1</accession>
<evidence type="ECO:0000256" key="3">
    <source>
        <dbReference type="ARBA" id="ARBA00022448"/>
    </source>
</evidence>
<dbReference type="SUPFAM" id="SSF103473">
    <property type="entry name" value="MFS general substrate transporter"/>
    <property type="match status" value="1"/>
</dbReference>
<dbReference type="GO" id="GO:0005886">
    <property type="term" value="C:plasma membrane"/>
    <property type="evidence" value="ECO:0007669"/>
    <property type="project" value="UniProtKB-SubCell"/>
</dbReference>
<dbReference type="GO" id="GO:0015293">
    <property type="term" value="F:symporter activity"/>
    <property type="evidence" value="ECO:0007669"/>
    <property type="project" value="UniProtKB-KW"/>
</dbReference>
<keyword evidence="8 11" id="KW-0472">Membrane</keyword>
<dbReference type="InterPro" id="IPR036259">
    <property type="entry name" value="MFS_trans_sf"/>
</dbReference>
<dbReference type="PROSITE" id="PS00216">
    <property type="entry name" value="SUGAR_TRANSPORT_1"/>
    <property type="match status" value="1"/>
</dbReference>
<sequence>MTSQNIPADDRTTSGPPRESVFRIAVASFAGTTIEFFDYYAYGLAAALVLNKAFFPDLSPAAGTLAAFATFGVAFVARPVGAALFGHWGDRIGRKKILVVSLLMMGLATFAVGLLPSFATIGLWAPILLVVLRIIQGIGLGGEWGGAALIATEHAPEGKRGLYAMFPQLGPAIGFILANLTFLACRVSMSDHAFNTIGWRIPFLVSFVLVLVGLYVRLKIAETPIFKEATANHEIVRAPLVELVKNQWKALLLGAGGMIIQYTLFYTATTFCLAYATTTLGVKQSTMLVIVMLAVVMLGVATVFSSILSDRIGRKRVLLISCGLAVVWGLATFPLLDTGNYVLMWLALAGCLALMGLGFGPMGAFLPELFETRYRYTGASLSYSLGGVFGGALPPLIATELSANFSSWTIGAMISVLALISLVCILGLPETKSSSMLARASR</sequence>
<comment type="function">
    <text evidence="9">May be a proton symporter involved in the uptake of osmolytes such as proline and glycine betaine.</text>
</comment>
<dbReference type="PROSITE" id="PS50850">
    <property type="entry name" value="MFS"/>
    <property type="match status" value="1"/>
</dbReference>
<comment type="similarity">
    <text evidence="2">Belongs to the major facilitator superfamily. Metabolite:H+ Symporter (MHS) family (TC 2.A.1.6) family.</text>
</comment>
<dbReference type="PANTHER" id="PTHR43045">
    <property type="entry name" value="SHIKIMATE TRANSPORTER"/>
    <property type="match status" value="1"/>
</dbReference>
<keyword evidence="5 11" id="KW-0812">Transmembrane</keyword>
<evidence type="ECO:0000256" key="1">
    <source>
        <dbReference type="ARBA" id="ARBA00004651"/>
    </source>
</evidence>
<feature type="transmembrane region" description="Helical" evidence="11">
    <location>
        <begin position="410"/>
        <end position="429"/>
    </location>
</feature>
<evidence type="ECO:0000256" key="9">
    <source>
        <dbReference type="ARBA" id="ARBA00037295"/>
    </source>
</evidence>
<reference evidence="13 14" key="1">
    <citation type="submission" date="2020-07" db="EMBL/GenBank/DDBJ databases">
        <title>Sequencing the genomes of 1000 actinobacteria strains.</title>
        <authorList>
            <person name="Klenk H.-P."/>
        </authorList>
    </citation>
    <scope>NUCLEOTIDE SEQUENCE [LARGE SCALE GENOMIC DNA]</scope>
    <source>
        <strain evidence="13 14">DSM 26341</strain>
    </source>
</reference>
<protein>
    <recommendedName>
        <fullName evidence="10">Putative proline/betaine transporter</fullName>
    </recommendedName>
</protein>
<dbReference type="InterPro" id="IPR005829">
    <property type="entry name" value="Sugar_transporter_CS"/>
</dbReference>
<evidence type="ECO:0000256" key="10">
    <source>
        <dbReference type="ARBA" id="ARBA00039918"/>
    </source>
</evidence>
<keyword evidence="7 11" id="KW-1133">Transmembrane helix</keyword>
<feature type="transmembrane region" description="Helical" evidence="11">
    <location>
        <begin position="197"/>
        <end position="218"/>
    </location>
</feature>
<evidence type="ECO:0000256" key="6">
    <source>
        <dbReference type="ARBA" id="ARBA00022847"/>
    </source>
</evidence>
<dbReference type="Pfam" id="PF07690">
    <property type="entry name" value="MFS_1"/>
    <property type="match status" value="1"/>
</dbReference>
<feature type="transmembrane region" description="Helical" evidence="11">
    <location>
        <begin position="62"/>
        <end position="85"/>
    </location>
</feature>
<dbReference type="AlphaFoldDB" id="A0A7Z0ADC1"/>
<feature type="domain" description="Major facilitator superfamily (MFS) profile" evidence="12">
    <location>
        <begin position="24"/>
        <end position="432"/>
    </location>
</feature>
<feature type="transmembrane region" description="Helical" evidence="11">
    <location>
        <begin position="162"/>
        <end position="185"/>
    </location>
</feature>
<name>A0A7Z0ADC1_9MICO</name>
<evidence type="ECO:0000256" key="11">
    <source>
        <dbReference type="SAM" id="Phobius"/>
    </source>
</evidence>
<dbReference type="Proteomes" id="UP000539111">
    <property type="component" value="Unassembled WGS sequence"/>
</dbReference>
<evidence type="ECO:0000256" key="5">
    <source>
        <dbReference type="ARBA" id="ARBA00022692"/>
    </source>
</evidence>
<comment type="caution">
    <text evidence="13">The sequence shown here is derived from an EMBL/GenBank/DDBJ whole genome shotgun (WGS) entry which is preliminary data.</text>
</comment>
<evidence type="ECO:0000256" key="8">
    <source>
        <dbReference type="ARBA" id="ARBA00023136"/>
    </source>
</evidence>
<keyword evidence="4" id="KW-1003">Cell membrane</keyword>
<dbReference type="PANTHER" id="PTHR43045:SF2">
    <property type="entry name" value="INNER MEMBRANE METABOLITE TRANSPORT PROTEIN YHJE"/>
    <property type="match status" value="1"/>
</dbReference>
<evidence type="ECO:0000313" key="14">
    <source>
        <dbReference type="Proteomes" id="UP000539111"/>
    </source>
</evidence>
<evidence type="ECO:0000256" key="2">
    <source>
        <dbReference type="ARBA" id="ARBA00008240"/>
    </source>
</evidence>
<feature type="transmembrane region" description="Helical" evidence="11">
    <location>
        <begin position="378"/>
        <end position="398"/>
    </location>
</feature>
<feature type="transmembrane region" description="Helical" evidence="11">
    <location>
        <begin position="250"/>
        <end position="276"/>
    </location>
</feature>
<dbReference type="InterPro" id="IPR020846">
    <property type="entry name" value="MFS_dom"/>
</dbReference>
<dbReference type="RefSeq" id="WP_218852331.1">
    <property type="nucleotide sequence ID" value="NZ_JACBZP010000001.1"/>
</dbReference>
<feature type="transmembrane region" description="Helical" evidence="11">
    <location>
        <begin position="317"/>
        <end position="336"/>
    </location>
</feature>
<evidence type="ECO:0000259" key="12">
    <source>
        <dbReference type="PROSITE" id="PS50850"/>
    </source>
</evidence>
<dbReference type="Gene3D" id="1.20.1250.20">
    <property type="entry name" value="MFS general substrate transporter like domains"/>
    <property type="match status" value="1"/>
</dbReference>
<dbReference type="EMBL" id="JACBZP010000001">
    <property type="protein sequence ID" value="NYI67416.1"/>
    <property type="molecule type" value="Genomic_DNA"/>
</dbReference>
<dbReference type="FunFam" id="1.20.1250.20:FF:000001">
    <property type="entry name" value="Dicarboxylate MFS transporter"/>
    <property type="match status" value="1"/>
</dbReference>
<feature type="transmembrane region" description="Helical" evidence="11">
    <location>
        <begin position="97"/>
        <end position="115"/>
    </location>
</feature>
<keyword evidence="6" id="KW-0769">Symport</keyword>
<keyword evidence="14" id="KW-1185">Reference proteome</keyword>
<feature type="transmembrane region" description="Helical" evidence="11">
    <location>
        <begin position="288"/>
        <end position="308"/>
    </location>
</feature>
<proteinExistence type="inferred from homology"/>
<evidence type="ECO:0000313" key="13">
    <source>
        <dbReference type="EMBL" id="NYI67416.1"/>
    </source>
</evidence>
<feature type="transmembrane region" description="Helical" evidence="11">
    <location>
        <begin position="21"/>
        <end position="42"/>
    </location>
</feature>
<dbReference type="CDD" id="cd17369">
    <property type="entry name" value="MFS_ShiA_like"/>
    <property type="match status" value="1"/>
</dbReference>